<dbReference type="Gene3D" id="2.70.98.10">
    <property type="match status" value="1"/>
</dbReference>
<dbReference type="Proteomes" id="UP000316988">
    <property type="component" value="Unassembled WGS sequence"/>
</dbReference>
<name>A0A554SG20_9ACTN</name>
<gene>
    <name evidence="1" type="ORF">FNM00_06090</name>
</gene>
<evidence type="ECO:0000313" key="2">
    <source>
        <dbReference type="Proteomes" id="UP000316988"/>
    </source>
</evidence>
<dbReference type="GO" id="GO:0030246">
    <property type="term" value="F:carbohydrate binding"/>
    <property type="evidence" value="ECO:0007669"/>
    <property type="project" value="InterPro"/>
</dbReference>
<dbReference type="InterPro" id="IPR011013">
    <property type="entry name" value="Gal_mutarotase_sf_dom"/>
</dbReference>
<dbReference type="InterPro" id="IPR014718">
    <property type="entry name" value="GH-type_carb-bd"/>
</dbReference>
<dbReference type="SUPFAM" id="SSF74650">
    <property type="entry name" value="Galactose mutarotase-like"/>
    <property type="match status" value="1"/>
</dbReference>
<dbReference type="OrthoDB" id="4739604at2"/>
<evidence type="ECO:0008006" key="3">
    <source>
        <dbReference type="Google" id="ProtNLM"/>
    </source>
</evidence>
<proteinExistence type="predicted"/>
<evidence type="ECO:0000313" key="1">
    <source>
        <dbReference type="EMBL" id="TSD65266.1"/>
    </source>
</evidence>
<sequence>MPELLRLVDDGVEATIDPSAGGRITSLRFGDHEVVGGSGDPDEDPSTAGGIFAMVPWAGRWRGHRAHGLGRDRVWRVDGSDLVLDIVDGPLPGSARLRYRVGPRALHIGLEWQPAATGAPAVLGLHPWLRREVSGSAAVVELPAEFMLERGDDHLPTGRRVPVPPGPWDDCFRLRSAPVVRWPGVLALQLEADTPWWVVYTERESAICLEPQTAPPDALDRADADVDLHRRSIRLSLHAGETSAVG</sequence>
<dbReference type="RefSeq" id="WP_143912440.1">
    <property type="nucleotide sequence ID" value="NZ_VLNT01000003.1"/>
</dbReference>
<comment type="caution">
    <text evidence="1">The sequence shown here is derived from an EMBL/GenBank/DDBJ whole genome shotgun (WGS) entry which is preliminary data.</text>
</comment>
<dbReference type="GO" id="GO:0003824">
    <property type="term" value="F:catalytic activity"/>
    <property type="evidence" value="ECO:0007669"/>
    <property type="project" value="InterPro"/>
</dbReference>
<accession>A0A554SG20</accession>
<dbReference type="GO" id="GO:0005975">
    <property type="term" value="P:carbohydrate metabolic process"/>
    <property type="evidence" value="ECO:0007669"/>
    <property type="project" value="InterPro"/>
</dbReference>
<dbReference type="AlphaFoldDB" id="A0A554SG20"/>
<keyword evidence="2" id="KW-1185">Reference proteome</keyword>
<protein>
    <recommendedName>
        <fullName evidence="3">Aldose 1-epimerase</fullName>
    </recommendedName>
</protein>
<organism evidence="1 2">
    <name type="scientific">Aeromicrobium piscarium</name>
    <dbReference type="NCBI Taxonomy" id="2590901"/>
    <lineage>
        <taxon>Bacteria</taxon>
        <taxon>Bacillati</taxon>
        <taxon>Actinomycetota</taxon>
        <taxon>Actinomycetes</taxon>
        <taxon>Propionibacteriales</taxon>
        <taxon>Nocardioidaceae</taxon>
        <taxon>Aeromicrobium</taxon>
    </lineage>
</organism>
<dbReference type="EMBL" id="VLNT01000003">
    <property type="protein sequence ID" value="TSD65266.1"/>
    <property type="molecule type" value="Genomic_DNA"/>
</dbReference>
<reference evidence="1 2" key="1">
    <citation type="submission" date="2019-07" db="EMBL/GenBank/DDBJ databases">
        <authorList>
            <person name="Zhao L.H."/>
        </authorList>
    </citation>
    <scope>NUCLEOTIDE SEQUENCE [LARGE SCALE GENOMIC DNA]</scope>
    <source>
        <strain evidence="1 2">Co35</strain>
    </source>
</reference>